<dbReference type="Proteomes" id="UP000021816">
    <property type="component" value="Unassembled WGS sequence"/>
</dbReference>
<dbReference type="CDD" id="cd03035">
    <property type="entry name" value="ArsC_Yffb"/>
    <property type="match status" value="1"/>
</dbReference>
<dbReference type="NCBIfam" id="TIGR01617">
    <property type="entry name" value="arsC_related"/>
    <property type="match status" value="1"/>
</dbReference>
<proteinExistence type="inferred from homology"/>
<dbReference type="PANTHER" id="PTHR30041">
    <property type="entry name" value="ARSENATE REDUCTASE"/>
    <property type="match status" value="1"/>
</dbReference>
<dbReference type="PANTHER" id="PTHR30041:SF8">
    <property type="entry name" value="PROTEIN YFFB"/>
    <property type="match status" value="1"/>
</dbReference>
<protein>
    <submittedName>
        <fullName evidence="3">Putative reductase</fullName>
    </submittedName>
</protein>
<dbReference type="EMBL" id="JEMX01000007">
    <property type="protein sequence ID" value="EXI82950.1"/>
    <property type="molecule type" value="Genomic_DNA"/>
</dbReference>
<reference evidence="3 4" key="1">
    <citation type="submission" date="2014-02" db="EMBL/GenBank/DDBJ databases">
        <title>Expanding our view of genomic diversity in Candidatus Accumulibacter clades.</title>
        <authorList>
            <person name="Skennerton C.T."/>
            <person name="Barr J.J."/>
            <person name="Slater F.R."/>
            <person name="Bond P.L."/>
            <person name="Tyson G.W."/>
        </authorList>
    </citation>
    <scope>NUCLEOTIDE SEQUENCE [LARGE SCALE GENOMIC DNA]</scope>
    <source>
        <strain evidence="4">BA-92</strain>
    </source>
</reference>
<sequence>MTADQHPSRRRLRIFGIRNCDTMKKAFAWLADHGIACDFVDYRKAGISVDQLADWSRRASWELLLNKRGTTWRRLADDERADLDEARALMLMAAHPGLIKRPLIDTGDALLIGFDPEHYASRFLATDR</sequence>
<comment type="caution">
    <text evidence="3">The sequence shown here is derived from an EMBL/GenBank/DDBJ whole genome shotgun (WGS) entry which is preliminary data.</text>
</comment>
<evidence type="ECO:0000313" key="4">
    <source>
        <dbReference type="Proteomes" id="UP000021816"/>
    </source>
</evidence>
<gene>
    <name evidence="3" type="ORF">AW10_00184</name>
</gene>
<dbReference type="Pfam" id="PF03960">
    <property type="entry name" value="ArsC"/>
    <property type="match status" value="1"/>
</dbReference>
<organism evidence="3 4">
    <name type="scientific">Candidatus Accumulibacter appositus</name>
    <dbReference type="NCBI Taxonomy" id="1454003"/>
    <lineage>
        <taxon>Bacteria</taxon>
        <taxon>Pseudomonadati</taxon>
        <taxon>Pseudomonadota</taxon>
        <taxon>Betaproteobacteria</taxon>
        <taxon>Candidatus Accumulibacter</taxon>
    </lineage>
</organism>
<evidence type="ECO:0000256" key="1">
    <source>
        <dbReference type="ARBA" id="ARBA00007198"/>
    </source>
</evidence>
<comment type="similarity">
    <text evidence="1 2">Belongs to the ArsC family.</text>
</comment>
<dbReference type="PATRIC" id="fig|1454003.3.peg.185"/>
<dbReference type="STRING" id="1454003.AW10_00184"/>
<dbReference type="PROSITE" id="PS51353">
    <property type="entry name" value="ARSC"/>
    <property type="match status" value="1"/>
</dbReference>
<name>A0A011Q1A3_9PROT</name>
<accession>A0A011Q1A3</accession>
<dbReference type="AlphaFoldDB" id="A0A011Q1A3"/>
<evidence type="ECO:0000256" key="2">
    <source>
        <dbReference type="PROSITE-ProRule" id="PRU01282"/>
    </source>
</evidence>
<dbReference type="InterPro" id="IPR006660">
    <property type="entry name" value="Arsenate_reductase-like"/>
</dbReference>
<dbReference type="Gene3D" id="3.40.30.10">
    <property type="entry name" value="Glutaredoxin"/>
    <property type="match status" value="1"/>
</dbReference>
<dbReference type="InterPro" id="IPR006504">
    <property type="entry name" value="Tscrpt_reg_Spx/MgsR"/>
</dbReference>
<dbReference type="SUPFAM" id="SSF52833">
    <property type="entry name" value="Thioredoxin-like"/>
    <property type="match status" value="1"/>
</dbReference>
<dbReference type="InterPro" id="IPR036249">
    <property type="entry name" value="Thioredoxin-like_sf"/>
</dbReference>
<evidence type="ECO:0000313" key="3">
    <source>
        <dbReference type="EMBL" id="EXI82950.1"/>
    </source>
</evidence>